<feature type="domain" description="TonB-dependent receptor-like beta-barrel" evidence="13">
    <location>
        <begin position="295"/>
        <end position="715"/>
    </location>
</feature>
<evidence type="ECO:0000256" key="1">
    <source>
        <dbReference type="ARBA" id="ARBA00004571"/>
    </source>
</evidence>
<evidence type="ECO:0000256" key="4">
    <source>
        <dbReference type="ARBA" id="ARBA00022452"/>
    </source>
</evidence>
<name>A0A285RJI4_9PROT</name>
<dbReference type="NCBIfam" id="TIGR01783">
    <property type="entry name" value="TonB-siderophor"/>
    <property type="match status" value="1"/>
</dbReference>
<keyword evidence="3 10" id="KW-0813">Transport</keyword>
<evidence type="ECO:0000256" key="3">
    <source>
        <dbReference type="ARBA" id="ARBA00022448"/>
    </source>
</evidence>
<keyword evidence="8" id="KW-0675">Receptor</keyword>
<keyword evidence="6 11" id="KW-0798">TonB box</keyword>
<keyword evidence="12" id="KW-0732">Signal</keyword>
<reference evidence="15 16" key="1">
    <citation type="submission" date="2017-08" db="EMBL/GenBank/DDBJ databases">
        <authorList>
            <person name="de Groot N.N."/>
        </authorList>
    </citation>
    <scope>NUCLEOTIDE SEQUENCE [LARGE SCALE GENOMIC DNA]</scope>
    <source>
        <strain evidence="15 16">USBA 78</strain>
    </source>
</reference>
<dbReference type="Pfam" id="PF07715">
    <property type="entry name" value="Plug"/>
    <property type="match status" value="1"/>
</dbReference>
<dbReference type="GO" id="GO:0038023">
    <property type="term" value="F:signaling receptor activity"/>
    <property type="evidence" value="ECO:0007669"/>
    <property type="project" value="InterPro"/>
</dbReference>
<keyword evidence="5 10" id="KW-0812">Transmembrane</keyword>
<evidence type="ECO:0000256" key="8">
    <source>
        <dbReference type="ARBA" id="ARBA00023170"/>
    </source>
</evidence>
<keyword evidence="4 10" id="KW-1134">Transmembrane beta strand</keyword>
<feature type="domain" description="TonB-dependent receptor plug" evidence="14">
    <location>
        <begin position="96"/>
        <end position="188"/>
    </location>
</feature>
<sequence>MHVSSTAKRRTFSTLLLASVSILAVTAIPVMSYGQTADNGATEATETTDTGDGITLDPIRVEDQATSQAGDPTPPVYSGGQVATGGRVGVLGNQDNLDTPFATTSYTSELIKNQQAEDIADVVDNDPSVTNSYSYGGFGNNFTIRGFALDSDDIALDGMYGTAPRQIVAIEMYDRVEVLKGASTFLNGVPPGSSGVGGTINLVPKRATDNPITSLTTSYGASSQGGGHLDVGRRFGKEDRFGVRTNFVYRDGETAIDDEDRTTKLGSIALDYRGEKTRVTLDAAINEQNIDHGRTPINLGSTLTAIPDAPSSDFNYNSEWTYNDMQDTFAQLRAEYDVTDTTMVYAAVGGRHMEEEGGYSTPTLTSTDGTADYGGSVIKREDENISALTGIRQQFETGPVKHEVNLGTSGIWQKNHQAYEFYSTATGGGNIYGSHPADHSPTVTFARGDFDNMPLRDTTKMTSYFLADTLTFWNDRIHLTGGVRHQKINVTTFDLATGAETENYNDSAVSPVAGIVGNITDQWSVYANYAEGLQKGETAPNTAINTGETLAPYKSEQYEIGAKADYGVVGAGIALFQTSKPAAYTDQTTQIYAADGEQENRGIELTVFGEPVKGIRILGGFTIYDSELSGTAGGTNDGNTPSGVPDYVAKLNLEYDLPFLAGATINARLIHTASQYANEANTLSIPSWTRLDLGARYTTEVHEYPVTIRANIENVTDSDYWASANGGYLTMGAPLTAKISLTADF</sequence>
<evidence type="ECO:0000256" key="9">
    <source>
        <dbReference type="ARBA" id="ARBA00023237"/>
    </source>
</evidence>
<evidence type="ECO:0000313" key="15">
    <source>
        <dbReference type="EMBL" id="SOB94285.1"/>
    </source>
</evidence>
<dbReference type="SUPFAM" id="SSF56935">
    <property type="entry name" value="Porins"/>
    <property type="match status" value="1"/>
</dbReference>
<evidence type="ECO:0000256" key="10">
    <source>
        <dbReference type="PROSITE-ProRule" id="PRU01360"/>
    </source>
</evidence>
<evidence type="ECO:0000259" key="14">
    <source>
        <dbReference type="Pfam" id="PF07715"/>
    </source>
</evidence>
<dbReference type="InterPro" id="IPR039426">
    <property type="entry name" value="TonB-dep_rcpt-like"/>
</dbReference>
<dbReference type="Gene3D" id="2.170.130.10">
    <property type="entry name" value="TonB-dependent receptor, plug domain"/>
    <property type="match status" value="1"/>
</dbReference>
<evidence type="ECO:0000256" key="7">
    <source>
        <dbReference type="ARBA" id="ARBA00023136"/>
    </source>
</evidence>
<gene>
    <name evidence="15" type="ORF">SAMN05428964_101966</name>
</gene>
<evidence type="ECO:0000256" key="11">
    <source>
        <dbReference type="RuleBase" id="RU003357"/>
    </source>
</evidence>
<evidence type="ECO:0000259" key="13">
    <source>
        <dbReference type="Pfam" id="PF00593"/>
    </source>
</evidence>
<evidence type="ECO:0000256" key="2">
    <source>
        <dbReference type="ARBA" id="ARBA00009810"/>
    </source>
</evidence>
<dbReference type="RefSeq" id="WP_097050666.1">
    <property type="nucleotide sequence ID" value="NZ_OBMM01000001.1"/>
</dbReference>
<comment type="subcellular location">
    <subcellularLocation>
        <location evidence="1 10">Cell outer membrane</location>
        <topology evidence="1 10">Multi-pass membrane protein</topology>
    </subcellularLocation>
</comment>
<dbReference type="EMBL" id="OBMM01000001">
    <property type="protein sequence ID" value="SOB94285.1"/>
    <property type="molecule type" value="Genomic_DNA"/>
</dbReference>
<proteinExistence type="inferred from homology"/>
<comment type="similarity">
    <text evidence="2 10 11">Belongs to the TonB-dependent receptor family.</text>
</comment>
<dbReference type="Proteomes" id="UP000219068">
    <property type="component" value="Unassembled WGS sequence"/>
</dbReference>
<dbReference type="GO" id="GO:0009279">
    <property type="term" value="C:cell outer membrane"/>
    <property type="evidence" value="ECO:0007669"/>
    <property type="project" value="UniProtKB-SubCell"/>
</dbReference>
<dbReference type="PANTHER" id="PTHR32552:SF82">
    <property type="entry name" value="FCUA PROTEIN"/>
    <property type="match status" value="1"/>
</dbReference>
<keyword evidence="7 10" id="KW-0472">Membrane</keyword>
<dbReference type="InterPro" id="IPR012910">
    <property type="entry name" value="Plug_dom"/>
</dbReference>
<evidence type="ECO:0000256" key="12">
    <source>
        <dbReference type="SAM" id="SignalP"/>
    </source>
</evidence>
<dbReference type="GO" id="GO:0015344">
    <property type="term" value="F:siderophore uptake transmembrane transporter activity"/>
    <property type="evidence" value="ECO:0007669"/>
    <property type="project" value="TreeGrafter"/>
</dbReference>
<feature type="signal peptide" evidence="12">
    <location>
        <begin position="1"/>
        <end position="32"/>
    </location>
</feature>
<dbReference type="InterPro" id="IPR037066">
    <property type="entry name" value="Plug_dom_sf"/>
</dbReference>
<evidence type="ECO:0000256" key="5">
    <source>
        <dbReference type="ARBA" id="ARBA00022692"/>
    </source>
</evidence>
<dbReference type="Gene3D" id="2.40.170.20">
    <property type="entry name" value="TonB-dependent receptor, beta-barrel domain"/>
    <property type="match status" value="1"/>
</dbReference>
<accession>A0A285RJI4</accession>
<dbReference type="CDD" id="cd01347">
    <property type="entry name" value="ligand_gated_channel"/>
    <property type="match status" value="1"/>
</dbReference>
<dbReference type="InterPro" id="IPR036942">
    <property type="entry name" value="Beta-barrel_TonB_sf"/>
</dbReference>
<dbReference type="PROSITE" id="PS52016">
    <property type="entry name" value="TONB_DEPENDENT_REC_3"/>
    <property type="match status" value="1"/>
</dbReference>
<dbReference type="GO" id="GO:0015891">
    <property type="term" value="P:siderophore transport"/>
    <property type="evidence" value="ECO:0007669"/>
    <property type="project" value="InterPro"/>
</dbReference>
<feature type="chain" id="PRO_5013375396" evidence="12">
    <location>
        <begin position="33"/>
        <end position="745"/>
    </location>
</feature>
<dbReference type="Pfam" id="PF00593">
    <property type="entry name" value="TonB_dep_Rec_b-barrel"/>
    <property type="match status" value="1"/>
</dbReference>
<dbReference type="PANTHER" id="PTHR32552">
    <property type="entry name" value="FERRICHROME IRON RECEPTOR-RELATED"/>
    <property type="match status" value="1"/>
</dbReference>
<evidence type="ECO:0000313" key="16">
    <source>
        <dbReference type="Proteomes" id="UP000219068"/>
    </source>
</evidence>
<dbReference type="AlphaFoldDB" id="A0A285RJI4"/>
<dbReference type="InterPro" id="IPR000531">
    <property type="entry name" value="Beta-barrel_TonB"/>
</dbReference>
<evidence type="ECO:0000256" key="6">
    <source>
        <dbReference type="ARBA" id="ARBA00023077"/>
    </source>
</evidence>
<organism evidence="15 16">
    <name type="scientific">Thalassospira xiamenensis</name>
    <dbReference type="NCBI Taxonomy" id="220697"/>
    <lineage>
        <taxon>Bacteria</taxon>
        <taxon>Pseudomonadati</taxon>
        <taxon>Pseudomonadota</taxon>
        <taxon>Alphaproteobacteria</taxon>
        <taxon>Rhodospirillales</taxon>
        <taxon>Thalassospiraceae</taxon>
        <taxon>Thalassospira</taxon>
    </lineage>
</organism>
<protein>
    <submittedName>
        <fullName evidence="15">Iron complex outermembrane recepter protein</fullName>
    </submittedName>
</protein>
<keyword evidence="9 10" id="KW-0998">Cell outer membrane</keyword>
<dbReference type="InterPro" id="IPR010105">
    <property type="entry name" value="TonB_sidphr_rcpt"/>
</dbReference>